<gene>
    <name evidence="2" type="primary">Dgri\GH16917</name>
    <name evidence="2" type="ORF">Dgri_GH16917</name>
</gene>
<keyword evidence="1" id="KW-0812">Transmembrane</keyword>
<reference evidence="2 3" key="1">
    <citation type="journal article" date="2007" name="Nature">
        <title>Evolution of genes and genomes on the Drosophila phylogeny.</title>
        <authorList>
            <consortium name="Drosophila 12 Genomes Consortium"/>
            <person name="Clark A.G."/>
            <person name="Eisen M.B."/>
            <person name="Smith D.R."/>
            <person name="Bergman C.M."/>
            <person name="Oliver B."/>
            <person name="Markow T.A."/>
            <person name="Kaufman T.C."/>
            <person name="Kellis M."/>
            <person name="Gelbart W."/>
            <person name="Iyer V.N."/>
            <person name="Pollard D.A."/>
            <person name="Sackton T.B."/>
            <person name="Larracuente A.M."/>
            <person name="Singh N.D."/>
            <person name="Abad J.P."/>
            <person name="Abt D.N."/>
            <person name="Adryan B."/>
            <person name="Aguade M."/>
            <person name="Akashi H."/>
            <person name="Anderson W.W."/>
            <person name="Aquadro C.F."/>
            <person name="Ardell D.H."/>
            <person name="Arguello R."/>
            <person name="Artieri C.G."/>
            <person name="Barbash D.A."/>
            <person name="Barker D."/>
            <person name="Barsanti P."/>
            <person name="Batterham P."/>
            <person name="Batzoglou S."/>
            <person name="Begun D."/>
            <person name="Bhutkar A."/>
            <person name="Blanco E."/>
            <person name="Bosak S.A."/>
            <person name="Bradley R.K."/>
            <person name="Brand A.D."/>
            <person name="Brent M.R."/>
            <person name="Brooks A.N."/>
            <person name="Brown R.H."/>
            <person name="Butlin R.K."/>
            <person name="Caggese C."/>
            <person name="Calvi B.R."/>
            <person name="Bernardo de Carvalho A."/>
            <person name="Caspi A."/>
            <person name="Castrezana S."/>
            <person name="Celniker S.E."/>
            <person name="Chang J.L."/>
            <person name="Chapple C."/>
            <person name="Chatterji S."/>
            <person name="Chinwalla A."/>
            <person name="Civetta A."/>
            <person name="Clifton S.W."/>
            <person name="Comeron J.M."/>
            <person name="Costello J.C."/>
            <person name="Coyne J.A."/>
            <person name="Daub J."/>
            <person name="David R.G."/>
            <person name="Delcher A.L."/>
            <person name="Delehaunty K."/>
            <person name="Do C.B."/>
            <person name="Ebling H."/>
            <person name="Edwards K."/>
            <person name="Eickbush T."/>
            <person name="Evans J.D."/>
            <person name="Filipski A."/>
            <person name="Findeiss S."/>
            <person name="Freyhult E."/>
            <person name="Fulton L."/>
            <person name="Fulton R."/>
            <person name="Garcia A.C."/>
            <person name="Gardiner A."/>
            <person name="Garfield D.A."/>
            <person name="Garvin B.E."/>
            <person name="Gibson G."/>
            <person name="Gilbert D."/>
            <person name="Gnerre S."/>
            <person name="Godfrey J."/>
            <person name="Good R."/>
            <person name="Gotea V."/>
            <person name="Gravely B."/>
            <person name="Greenberg A.J."/>
            <person name="Griffiths-Jones S."/>
            <person name="Gross S."/>
            <person name="Guigo R."/>
            <person name="Gustafson E.A."/>
            <person name="Haerty W."/>
            <person name="Hahn M.W."/>
            <person name="Halligan D.L."/>
            <person name="Halpern A.L."/>
            <person name="Halter G.M."/>
            <person name="Han M.V."/>
            <person name="Heger A."/>
            <person name="Hillier L."/>
            <person name="Hinrichs A.S."/>
            <person name="Holmes I."/>
            <person name="Hoskins R.A."/>
            <person name="Hubisz M.J."/>
            <person name="Hultmark D."/>
            <person name="Huntley M.A."/>
            <person name="Jaffe D.B."/>
            <person name="Jagadeeshan S."/>
            <person name="Jeck W.R."/>
            <person name="Johnson J."/>
            <person name="Jones C.D."/>
            <person name="Jordan W.C."/>
            <person name="Karpen G.H."/>
            <person name="Kataoka E."/>
            <person name="Keightley P.D."/>
            <person name="Kheradpour P."/>
            <person name="Kirkness E.F."/>
            <person name="Koerich L.B."/>
            <person name="Kristiansen K."/>
            <person name="Kudrna D."/>
            <person name="Kulathinal R.J."/>
            <person name="Kumar S."/>
            <person name="Kwok R."/>
            <person name="Lander E."/>
            <person name="Langley C.H."/>
            <person name="Lapoint R."/>
            <person name="Lazzaro B.P."/>
            <person name="Lee S.J."/>
            <person name="Levesque L."/>
            <person name="Li R."/>
            <person name="Lin C.F."/>
            <person name="Lin M.F."/>
            <person name="Lindblad-Toh K."/>
            <person name="Llopart A."/>
            <person name="Long M."/>
            <person name="Low L."/>
            <person name="Lozovsky E."/>
            <person name="Lu J."/>
            <person name="Luo M."/>
            <person name="Machado C.A."/>
            <person name="Makalowski W."/>
            <person name="Marzo M."/>
            <person name="Matsuda M."/>
            <person name="Matzkin L."/>
            <person name="McAllister B."/>
            <person name="McBride C.S."/>
            <person name="McKernan B."/>
            <person name="McKernan K."/>
            <person name="Mendez-Lago M."/>
            <person name="Minx P."/>
            <person name="Mollenhauer M.U."/>
            <person name="Montooth K."/>
            <person name="Mount S.M."/>
            <person name="Mu X."/>
            <person name="Myers E."/>
            <person name="Negre B."/>
            <person name="Newfeld S."/>
            <person name="Nielsen R."/>
            <person name="Noor M.A."/>
            <person name="O'Grady P."/>
            <person name="Pachter L."/>
            <person name="Papaceit M."/>
            <person name="Parisi M.J."/>
            <person name="Parisi M."/>
            <person name="Parts L."/>
            <person name="Pedersen J.S."/>
            <person name="Pesole G."/>
            <person name="Phillippy A.M."/>
            <person name="Ponting C.P."/>
            <person name="Pop M."/>
            <person name="Porcelli D."/>
            <person name="Powell J.R."/>
            <person name="Prohaska S."/>
            <person name="Pruitt K."/>
            <person name="Puig M."/>
            <person name="Quesneville H."/>
            <person name="Ram K.R."/>
            <person name="Rand D."/>
            <person name="Rasmussen M.D."/>
            <person name="Reed L.K."/>
            <person name="Reenan R."/>
            <person name="Reily A."/>
            <person name="Remington K.A."/>
            <person name="Rieger T.T."/>
            <person name="Ritchie M.G."/>
            <person name="Robin C."/>
            <person name="Rogers Y.H."/>
            <person name="Rohde C."/>
            <person name="Rozas J."/>
            <person name="Rubenfield M.J."/>
            <person name="Ruiz A."/>
            <person name="Russo S."/>
            <person name="Salzberg S.L."/>
            <person name="Sanchez-Gracia A."/>
            <person name="Saranga D.J."/>
            <person name="Sato H."/>
            <person name="Schaeffer S.W."/>
            <person name="Schatz M.C."/>
            <person name="Schlenke T."/>
            <person name="Schwartz R."/>
            <person name="Segarra C."/>
            <person name="Singh R.S."/>
            <person name="Sirot L."/>
            <person name="Sirota M."/>
            <person name="Sisneros N.B."/>
            <person name="Smith C.D."/>
            <person name="Smith T.F."/>
            <person name="Spieth J."/>
            <person name="Stage D.E."/>
            <person name="Stark A."/>
            <person name="Stephan W."/>
            <person name="Strausberg R.L."/>
            <person name="Strempel S."/>
            <person name="Sturgill D."/>
            <person name="Sutton G."/>
            <person name="Sutton G.G."/>
            <person name="Tao W."/>
            <person name="Teichmann S."/>
            <person name="Tobari Y.N."/>
            <person name="Tomimura Y."/>
            <person name="Tsolas J.M."/>
            <person name="Valente V.L."/>
            <person name="Venter E."/>
            <person name="Venter J.C."/>
            <person name="Vicario S."/>
            <person name="Vieira F.G."/>
            <person name="Vilella A.J."/>
            <person name="Villasante A."/>
            <person name="Walenz B."/>
            <person name="Wang J."/>
            <person name="Wasserman M."/>
            <person name="Watts T."/>
            <person name="Wilson D."/>
            <person name="Wilson R.K."/>
            <person name="Wing R.A."/>
            <person name="Wolfner M.F."/>
            <person name="Wong A."/>
            <person name="Wong G.K."/>
            <person name="Wu C.I."/>
            <person name="Wu G."/>
            <person name="Yamamoto D."/>
            <person name="Yang H.P."/>
            <person name="Yang S.P."/>
            <person name="Yorke J.A."/>
            <person name="Yoshida K."/>
            <person name="Zdobnov E."/>
            <person name="Zhang P."/>
            <person name="Zhang Y."/>
            <person name="Zimin A.V."/>
            <person name="Baldwin J."/>
            <person name="Abdouelleil A."/>
            <person name="Abdulkadir J."/>
            <person name="Abebe A."/>
            <person name="Abera B."/>
            <person name="Abreu J."/>
            <person name="Acer S.C."/>
            <person name="Aftuck L."/>
            <person name="Alexander A."/>
            <person name="An P."/>
            <person name="Anderson E."/>
            <person name="Anderson S."/>
            <person name="Arachi H."/>
            <person name="Azer M."/>
            <person name="Bachantsang P."/>
            <person name="Barry A."/>
            <person name="Bayul T."/>
            <person name="Berlin A."/>
            <person name="Bessette D."/>
            <person name="Bloom T."/>
            <person name="Blye J."/>
            <person name="Boguslavskiy L."/>
            <person name="Bonnet C."/>
            <person name="Boukhgalter B."/>
            <person name="Bourzgui I."/>
            <person name="Brown A."/>
            <person name="Cahill P."/>
            <person name="Channer S."/>
            <person name="Cheshatsang Y."/>
            <person name="Chuda L."/>
            <person name="Citroen M."/>
            <person name="Collymore A."/>
            <person name="Cooke P."/>
            <person name="Costello M."/>
            <person name="D'Aco K."/>
            <person name="Daza R."/>
            <person name="De Haan G."/>
            <person name="DeGray S."/>
            <person name="DeMaso C."/>
            <person name="Dhargay N."/>
            <person name="Dooley K."/>
            <person name="Dooley E."/>
            <person name="Doricent M."/>
            <person name="Dorje P."/>
            <person name="Dorjee K."/>
            <person name="Dupes A."/>
            <person name="Elong R."/>
            <person name="Falk J."/>
            <person name="Farina A."/>
            <person name="Faro S."/>
            <person name="Ferguson D."/>
            <person name="Fisher S."/>
            <person name="Foley C.D."/>
            <person name="Franke A."/>
            <person name="Friedrich D."/>
            <person name="Gadbois L."/>
            <person name="Gearin G."/>
            <person name="Gearin C.R."/>
            <person name="Giannoukos G."/>
            <person name="Goode T."/>
            <person name="Graham J."/>
            <person name="Grandbois E."/>
            <person name="Grewal S."/>
            <person name="Gyaltsen K."/>
            <person name="Hafez N."/>
            <person name="Hagos B."/>
            <person name="Hall J."/>
            <person name="Henson C."/>
            <person name="Hollinger A."/>
            <person name="Honan T."/>
            <person name="Huard M.D."/>
            <person name="Hughes L."/>
            <person name="Hurhula B."/>
            <person name="Husby M.E."/>
            <person name="Kamat A."/>
            <person name="Kanga B."/>
            <person name="Kashin S."/>
            <person name="Khazanovich D."/>
            <person name="Kisner P."/>
            <person name="Lance K."/>
            <person name="Lara M."/>
            <person name="Lee W."/>
            <person name="Lennon N."/>
            <person name="Letendre F."/>
            <person name="LeVine R."/>
            <person name="Lipovsky A."/>
            <person name="Liu X."/>
            <person name="Liu J."/>
            <person name="Liu S."/>
            <person name="Lokyitsang T."/>
            <person name="Lokyitsang Y."/>
            <person name="Lubonja R."/>
            <person name="Lui A."/>
            <person name="MacDonald P."/>
            <person name="Magnisalis V."/>
            <person name="Maru K."/>
            <person name="Matthews C."/>
            <person name="McCusker W."/>
            <person name="McDonough S."/>
            <person name="Mehta T."/>
            <person name="Meldrim J."/>
            <person name="Meneus L."/>
            <person name="Mihai O."/>
            <person name="Mihalev A."/>
            <person name="Mihova T."/>
            <person name="Mittelman R."/>
            <person name="Mlenga V."/>
            <person name="Montmayeur A."/>
            <person name="Mulrain L."/>
            <person name="Navidi A."/>
            <person name="Naylor J."/>
            <person name="Negash T."/>
            <person name="Nguyen T."/>
            <person name="Nguyen N."/>
            <person name="Nicol R."/>
            <person name="Norbu C."/>
            <person name="Norbu N."/>
            <person name="Novod N."/>
            <person name="O'Neill B."/>
            <person name="Osman S."/>
            <person name="Markiewicz E."/>
            <person name="Oyono O.L."/>
            <person name="Patti C."/>
            <person name="Phunkhang P."/>
            <person name="Pierre F."/>
            <person name="Priest M."/>
            <person name="Raghuraman S."/>
            <person name="Rege F."/>
            <person name="Reyes R."/>
            <person name="Rise C."/>
            <person name="Rogov P."/>
            <person name="Ross K."/>
            <person name="Ryan E."/>
            <person name="Settipalli S."/>
            <person name="Shea T."/>
            <person name="Sherpa N."/>
            <person name="Shi L."/>
            <person name="Shih D."/>
            <person name="Sparrow T."/>
            <person name="Spaulding J."/>
            <person name="Stalker J."/>
            <person name="Stange-Thomann N."/>
            <person name="Stavropoulos S."/>
            <person name="Stone C."/>
            <person name="Strader C."/>
            <person name="Tesfaye S."/>
            <person name="Thomson T."/>
            <person name="Thoulutsang Y."/>
            <person name="Thoulutsang D."/>
            <person name="Topham K."/>
            <person name="Topping I."/>
            <person name="Tsamla T."/>
            <person name="Vassiliev H."/>
            <person name="Vo A."/>
            <person name="Wangchuk T."/>
            <person name="Wangdi T."/>
            <person name="Weiand M."/>
            <person name="Wilkinson J."/>
            <person name="Wilson A."/>
            <person name="Yadav S."/>
            <person name="Young G."/>
            <person name="Yu Q."/>
            <person name="Zembek L."/>
            <person name="Zhong D."/>
            <person name="Zimmer A."/>
            <person name="Zwirko Z."/>
            <person name="Jaffe D.B."/>
            <person name="Alvarez P."/>
            <person name="Brockman W."/>
            <person name="Butler J."/>
            <person name="Chin C."/>
            <person name="Gnerre S."/>
            <person name="Grabherr M."/>
            <person name="Kleber M."/>
            <person name="Mauceli E."/>
            <person name="MacCallum I."/>
        </authorList>
    </citation>
    <scope>NUCLEOTIDE SEQUENCE [LARGE SCALE GENOMIC DNA]</scope>
    <source>
        <strain evidence="3">Tucson 15287-2541.00</strain>
    </source>
</reference>
<dbReference type="HOGENOM" id="CLU_139372_0_0_1"/>
<sequence>MSFRTFNWSLLVFSGILELVALYCLVCLLYSHCVLGGEYGISVWAYTYFLPVFTAQTLVLMLFRMCGQTIGLDPIATVFNLISGIMCIILALILLFSMWAHCSNEFAIFFFVSGSCGLIAGILHLCNGILCLFFMPPEEAYVLHECCILHFVFSNIHFLYVMLGII</sequence>
<feature type="transmembrane region" description="Helical" evidence="1">
    <location>
        <begin position="6"/>
        <end position="31"/>
    </location>
</feature>
<feature type="transmembrane region" description="Helical" evidence="1">
    <location>
        <begin position="141"/>
        <end position="163"/>
    </location>
</feature>
<feature type="transmembrane region" description="Helical" evidence="1">
    <location>
        <begin position="43"/>
        <end position="63"/>
    </location>
</feature>
<evidence type="ECO:0000313" key="3">
    <source>
        <dbReference type="Proteomes" id="UP000001070"/>
    </source>
</evidence>
<name>B4JU51_DROGR</name>
<keyword evidence="3" id="KW-1185">Reference proteome</keyword>
<feature type="transmembrane region" description="Helical" evidence="1">
    <location>
        <begin position="108"/>
        <end position="135"/>
    </location>
</feature>
<dbReference type="InParanoid" id="B4JU51"/>
<keyword evidence="1" id="KW-0472">Membrane</keyword>
<evidence type="ECO:0000313" key="2">
    <source>
        <dbReference type="EMBL" id="EDV91021.1"/>
    </source>
</evidence>
<dbReference type="eggNOG" id="ENOG502T99K">
    <property type="taxonomic scope" value="Eukaryota"/>
</dbReference>
<keyword evidence="1" id="KW-1133">Transmembrane helix</keyword>
<dbReference type="EMBL" id="CH916374">
    <property type="protein sequence ID" value="EDV91021.1"/>
    <property type="molecule type" value="Genomic_DNA"/>
</dbReference>
<accession>B4JU51</accession>
<feature type="transmembrane region" description="Helical" evidence="1">
    <location>
        <begin position="75"/>
        <end position="96"/>
    </location>
</feature>
<proteinExistence type="predicted"/>
<dbReference type="Proteomes" id="UP000001070">
    <property type="component" value="Unassembled WGS sequence"/>
</dbReference>
<dbReference type="AlphaFoldDB" id="B4JU51"/>
<evidence type="ECO:0000256" key="1">
    <source>
        <dbReference type="SAM" id="Phobius"/>
    </source>
</evidence>
<organism evidence="3">
    <name type="scientific">Drosophila grimshawi</name>
    <name type="common">Hawaiian fruit fly</name>
    <name type="synonym">Idiomyia grimshawi</name>
    <dbReference type="NCBI Taxonomy" id="7222"/>
    <lineage>
        <taxon>Eukaryota</taxon>
        <taxon>Metazoa</taxon>
        <taxon>Ecdysozoa</taxon>
        <taxon>Arthropoda</taxon>
        <taxon>Hexapoda</taxon>
        <taxon>Insecta</taxon>
        <taxon>Pterygota</taxon>
        <taxon>Neoptera</taxon>
        <taxon>Endopterygota</taxon>
        <taxon>Diptera</taxon>
        <taxon>Brachycera</taxon>
        <taxon>Muscomorpha</taxon>
        <taxon>Ephydroidea</taxon>
        <taxon>Drosophilidae</taxon>
        <taxon>Drosophila</taxon>
        <taxon>Hawaiian Drosophila</taxon>
    </lineage>
</organism>
<dbReference type="OrthoDB" id="8023539at2759"/>
<dbReference type="PhylomeDB" id="B4JU51"/>
<protein>
    <submittedName>
        <fullName evidence="2">GH16917</fullName>
    </submittedName>
</protein>
<dbReference type="OMA" id="RILSTHC"/>